<dbReference type="GO" id="GO:0008173">
    <property type="term" value="F:RNA methyltransferase activity"/>
    <property type="evidence" value="ECO:0007669"/>
    <property type="project" value="InterPro"/>
</dbReference>
<protein>
    <recommendedName>
        <fullName evidence="3">tRNA/rRNA methyltransferase SpoU type domain-containing protein</fullName>
    </recommendedName>
</protein>
<dbReference type="STRING" id="1817814.A2V81_05265"/>
<dbReference type="InterPro" id="IPR001537">
    <property type="entry name" value="SpoU_MeTrfase"/>
</dbReference>
<dbReference type="InterPro" id="IPR004441">
    <property type="entry name" value="rRNA_MeTrfase_TrmH"/>
</dbReference>
<proteinExistence type="predicted"/>
<evidence type="ECO:0000313" key="5">
    <source>
        <dbReference type="Proteomes" id="UP000177614"/>
    </source>
</evidence>
<dbReference type="PANTHER" id="PTHR46429:SF1">
    <property type="entry name" value="23S RRNA (GUANOSINE-2'-O-)-METHYLTRANSFERASE RLMB"/>
    <property type="match status" value="1"/>
</dbReference>
<evidence type="ECO:0000256" key="1">
    <source>
        <dbReference type="ARBA" id="ARBA00022603"/>
    </source>
</evidence>
<dbReference type="GO" id="GO:0032259">
    <property type="term" value="P:methylation"/>
    <property type="evidence" value="ECO:0007669"/>
    <property type="project" value="UniProtKB-KW"/>
</dbReference>
<dbReference type="InterPro" id="IPR029028">
    <property type="entry name" value="Alpha/beta_knot_MTases"/>
</dbReference>
<dbReference type="SUPFAM" id="SSF75217">
    <property type="entry name" value="alpha/beta knot"/>
    <property type="match status" value="1"/>
</dbReference>
<dbReference type="Pfam" id="PF00588">
    <property type="entry name" value="SpoU_methylase"/>
    <property type="match status" value="1"/>
</dbReference>
<keyword evidence="2" id="KW-0808">Transferase</keyword>
<sequence length="176" mass="19960">MLKKWRKRTHNELAREASKRTAKFPVVVFLHNIRSQYNVGAILRTADAVGVEKVILSGYTPTPEQKGVKKTALRGLVHKRWEFADDSIKSLQKYKKAGYQIVGLEQCHESNDFQKAKYTFPVVLVLGEEVEGIHNDILRYCDQVIEIPMFGAAHSLNVSVAAGIVLYDLLAKFKQF</sequence>
<organism evidence="4 5">
    <name type="scientific">Candidatus Abawacabacteria bacterium RBG_16_42_10</name>
    <dbReference type="NCBI Taxonomy" id="1817814"/>
    <lineage>
        <taxon>Bacteria</taxon>
        <taxon>Candidatus Abawacaibacteriota</taxon>
    </lineage>
</organism>
<gene>
    <name evidence="4" type="ORF">A2V81_05265</name>
</gene>
<dbReference type="PANTHER" id="PTHR46429">
    <property type="entry name" value="23S RRNA (GUANOSINE-2'-O-)-METHYLTRANSFERASE RLMB"/>
    <property type="match status" value="1"/>
</dbReference>
<reference evidence="4 5" key="1">
    <citation type="journal article" date="2016" name="Nat. Commun.">
        <title>Thousands of microbial genomes shed light on interconnected biogeochemical processes in an aquifer system.</title>
        <authorList>
            <person name="Anantharaman K."/>
            <person name="Brown C.T."/>
            <person name="Hug L.A."/>
            <person name="Sharon I."/>
            <person name="Castelle C.J."/>
            <person name="Probst A.J."/>
            <person name="Thomas B.C."/>
            <person name="Singh A."/>
            <person name="Wilkins M.J."/>
            <person name="Karaoz U."/>
            <person name="Brodie E.L."/>
            <person name="Williams K.H."/>
            <person name="Hubbard S.S."/>
            <person name="Banfield J.F."/>
        </authorList>
    </citation>
    <scope>NUCLEOTIDE SEQUENCE [LARGE SCALE GENOMIC DNA]</scope>
</reference>
<evidence type="ECO:0000256" key="2">
    <source>
        <dbReference type="ARBA" id="ARBA00022679"/>
    </source>
</evidence>
<accession>A0A1F4XJ38</accession>
<dbReference type="AlphaFoldDB" id="A0A1F4XJ38"/>
<dbReference type="EMBL" id="MEWR01000023">
    <property type="protein sequence ID" value="OGC81646.1"/>
    <property type="molecule type" value="Genomic_DNA"/>
</dbReference>
<dbReference type="GO" id="GO:0003723">
    <property type="term" value="F:RNA binding"/>
    <property type="evidence" value="ECO:0007669"/>
    <property type="project" value="InterPro"/>
</dbReference>
<dbReference type="Proteomes" id="UP000177614">
    <property type="component" value="Unassembled WGS sequence"/>
</dbReference>
<dbReference type="Gene3D" id="3.40.1280.10">
    <property type="match status" value="1"/>
</dbReference>
<feature type="domain" description="tRNA/rRNA methyltransferase SpoU type" evidence="3">
    <location>
        <begin position="26"/>
        <end position="167"/>
    </location>
</feature>
<dbReference type="GO" id="GO:0006396">
    <property type="term" value="P:RNA processing"/>
    <property type="evidence" value="ECO:0007669"/>
    <property type="project" value="InterPro"/>
</dbReference>
<name>A0A1F4XJ38_9BACT</name>
<evidence type="ECO:0000259" key="3">
    <source>
        <dbReference type="Pfam" id="PF00588"/>
    </source>
</evidence>
<keyword evidence="1" id="KW-0489">Methyltransferase</keyword>
<dbReference type="InterPro" id="IPR029026">
    <property type="entry name" value="tRNA_m1G_MTases_N"/>
</dbReference>
<evidence type="ECO:0000313" key="4">
    <source>
        <dbReference type="EMBL" id="OGC81646.1"/>
    </source>
</evidence>
<comment type="caution">
    <text evidence="4">The sequence shown here is derived from an EMBL/GenBank/DDBJ whole genome shotgun (WGS) entry which is preliminary data.</text>
</comment>
<dbReference type="GO" id="GO:0005829">
    <property type="term" value="C:cytosol"/>
    <property type="evidence" value="ECO:0007669"/>
    <property type="project" value="TreeGrafter"/>
</dbReference>